<evidence type="ECO:0000256" key="9">
    <source>
        <dbReference type="HAMAP-Rule" id="MF_00161"/>
    </source>
</evidence>
<reference evidence="12 13" key="1">
    <citation type="submission" date="2019-10" db="EMBL/GenBank/DDBJ databases">
        <title>Dictyobacter vulcani sp. nov., within the class Ktedonobacteria, isolated from soil of volcanic Mt. Zao.</title>
        <authorList>
            <person name="Zheng Y."/>
            <person name="Wang C.M."/>
            <person name="Sakai Y."/>
            <person name="Abe K."/>
            <person name="Yokota A."/>
            <person name="Yabe S."/>
        </authorList>
    </citation>
    <scope>NUCLEOTIDE SEQUENCE [LARGE SCALE GENOMIC DNA]</scope>
    <source>
        <strain evidence="12 13">W12</strain>
    </source>
</reference>
<dbReference type="PANTHER" id="PTHR33695:SF1">
    <property type="entry name" value="LIPOPROTEIN SIGNAL PEPTIDASE"/>
    <property type="match status" value="1"/>
</dbReference>
<dbReference type="PANTHER" id="PTHR33695">
    <property type="entry name" value="LIPOPROTEIN SIGNAL PEPTIDASE"/>
    <property type="match status" value="1"/>
</dbReference>
<dbReference type="UniPathway" id="UPA00665"/>
<feature type="transmembrane region" description="Helical" evidence="9">
    <location>
        <begin position="69"/>
        <end position="88"/>
    </location>
</feature>
<feature type="transmembrane region" description="Helical" evidence="9">
    <location>
        <begin position="138"/>
        <end position="161"/>
    </location>
</feature>
<keyword evidence="4 9" id="KW-0812">Transmembrane</keyword>
<feature type="active site" evidence="9">
    <location>
        <position position="125"/>
    </location>
</feature>
<accession>A0A5J4KZD2</accession>
<evidence type="ECO:0000256" key="11">
    <source>
        <dbReference type="RuleBase" id="RU004181"/>
    </source>
</evidence>
<protein>
    <recommendedName>
        <fullName evidence="9">Lipoprotein signal peptidase</fullName>
        <ecNumber evidence="9">3.4.23.36</ecNumber>
    </recommendedName>
    <alternativeName>
        <fullName evidence="9">Prolipoprotein signal peptidase</fullName>
    </alternativeName>
    <alternativeName>
        <fullName evidence="9">Signal peptidase II</fullName>
        <shortName evidence="9">SPase II</shortName>
    </alternativeName>
</protein>
<evidence type="ECO:0000256" key="6">
    <source>
        <dbReference type="ARBA" id="ARBA00022801"/>
    </source>
</evidence>
<dbReference type="EC" id="3.4.23.36" evidence="9"/>
<organism evidence="12 13">
    <name type="scientific">Dictyobacter vulcani</name>
    <dbReference type="NCBI Taxonomy" id="2607529"/>
    <lineage>
        <taxon>Bacteria</taxon>
        <taxon>Bacillati</taxon>
        <taxon>Chloroflexota</taxon>
        <taxon>Ktedonobacteria</taxon>
        <taxon>Ktedonobacterales</taxon>
        <taxon>Dictyobacteraceae</taxon>
        <taxon>Dictyobacter</taxon>
    </lineage>
</organism>
<feature type="transmembrane region" description="Helical" evidence="9">
    <location>
        <begin position="100"/>
        <end position="118"/>
    </location>
</feature>
<comment type="function">
    <text evidence="9 10">This protein specifically catalyzes the removal of signal peptides from prolipoproteins.</text>
</comment>
<keyword evidence="6 9" id="KW-0378">Hydrolase</keyword>
<evidence type="ECO:0000256" key="10">
    <source>
        <dbReference type="RuleBase" id="RU000594"/>
    </source>
</evidence>
<keyword evidence="3 9" id="KW-0645">Protease</keyword>
<sequence>MKTKKPVYSHLLAALCAICVIIVDQWTKNMVVERLSPPDSGRIVSLLGDYLSLYYIQNWNSAMGLFTNPILLVILISVAMLVLVTLYIRWFSRGPLVYKILFGLIMGGAIGNLLDRFIRGGYVVDFIYFRIPQIGFKFYIFNVADAAISVAVFLLFVFMLFTDIRQPKKPETVSTVQSLTPAGSEKP</sequence>
<evidence type="ECO:0000256" key="3">
    <source>
        <dbReference type="ARBA" id="ARBA00022670"/>
    </source>
</evidence>
<dbReference type="Proteomes" id="UP000326912">
    <property type="component" value="Unassembled WGS sequence"/>
</dbReference>
<dbReference type="GO" id="GO:0004190">
    <property type="term" value="F:aspartic-type endopeptidase activity"/>
    <property type="evidence" value="ECO:0007669"/>
    <property type="project" value="UniProtKB-UniRule"/>
</dbReference>
<comment type="similarity">
    <text evidence="1 9 11">Belongs to the peptidase A8 family.</text>
</comment>
<evidence type="ECO:0000256" key="5">
    <source>
        <dbReference type="ARBA" id="ARBA00022750"/>
    </source>
</evidence>
<keyword evidence="2 9" id="KW-1003">Cell membrane</keyword>
<evidence type="ECO:0000256" key="2">
    <source>
        <dbReference type="ARBA" id="ARBA00022475"/>
    </source>
</evidence>
<dbReference type="Pfam" id="PF01252">
    <property type="entry name" value="Peptidase_A8"/>
    <property type="match status" value="1"/>
</dbReference>
<comment type="caution">
    <text evidence="12">The sequence shown here is derived from an EMBL/GenBank/DDBJ whole genome shotgun (WGS) entry which is preliminary data.</text>
</comment>
<keyword evidence="5 9" id="KW-0064">Aspartyl protease</keyword>
<feature type="transmembrane region" description="Helical" evidence="9">
    <location>
        <begin position="7"/>
        <end position="27"/>
    </location>
</feature>
<keyword evidence="7 9" id="KW-1133">Transmembrane helix</keyword>
<dbReference type="PRINTS" id="PR00781">
    <property type="entry name" value="LIPOSIGPTASE"/>
</dbReference>
<dbReference type="RefSeq" id="WP_162005737.1">
    <property type="nucleotide sequence ID" value="NZ_BKZW01000004.1"/>
</dbReference>
<dbReference type="GO" id="GO:0005886">
    <property type="term" value="C:plasma membrane"/>
    <property type="evidence" value="ECO:0007669"/>
    <property type="project" value="UniProtKB-SubCell"/>
</dbReference>
<keyword evidence="8 9" id="KW-0472">Membrane</keyword>
<dbReference type="AlphaFoldDB" id="A0A5J4KZD2"/>
<dbReference type="GO" id="GO:0006508">
    <property type="term" value="P:proteolysis"/>
    <property type="evidence" value="ECO:0007669"/>
    <property type="project" value="UniProtKB-KW"/>
</dbReference>
<keyword evidence="13" id="KW-1185">Reference proteome</keyword>
<comment type="subcellular location">
    <subcellularLocation>
        <location evidence="9">Cell membrane</location>
        <topology evidence="9">Multi-pass membrane protein</topology>
    </subcellularLocation>
</comment>
<dbReference type="HAMAP" id="MF_00161">
    <property type="entry name" value="LspA"/>
    <property type="match status" value="1"/>
</dbReference>
<dbReference type="InterPro" id="IPR001872">
    <property type="entry name" value="Peptidase_A8"/>
</dbReference>
<dbReference type="PROSITE" id="PS00855">
    <property type="entry name" value="SPASE_II"/>
    <property type="match status" value="1"/>
</dbReference>
<gene>
    <name evidence="12" type="primary">lspA_2</name>
    <name evidence="9" type="synonym">lspA</name>
    <name evidence="12" type="ORF">KDW_60590</name>
</gene>
<feature type="active site" evidence="9">
    <location>
        <position position="145"/>
    </location>
</feature>
<dbReference type="EMBL" id="BKZW01000004">
    <property type="protein sequence ID" value="GER91897.1"/>
    <property type="molecule type" value="Genomic_DNA"/>
</dbReference>
<evidence type="ECO:0000256" key="7">
    <source>
        <dbReference type="ARBA" id="ARBA00022989"/>
    </source>
</evidence>
<evidence type="ECO:0000313" key="13">
    <source>
        <dbReference type="Proteomes" id="UP000326912"/>
    </source>
</evidence>
<proteinExistence type="inferred from homology"/>
<evidence type="ECO:0000256" key="4">
    <source>
        <dbReference type="ARBA" id="ARBA00022692"/>
    </source>
</evidence>
<evidence type="ECO:0000313" key="12">
    <source>
        <dbReference type="EMBL" id="GER91897.1"/>
    </source>
</evidence>
<name>A0A5J4KZD2_9CHLR</name>
<keyword evidence="12" id="KW-0449">Lipoprotein</keyword>
<comment type="pathway">
    <text evidence="9">Protein modification; lipoprotein biosynthesis (signal peptide cleavage).</text>
</comment>
<comment type="catalytic activity">
    <reaction evidence="9 10">
        <text>Release of signal peptides from bacterial membrane prolipoproteins. Hydrolyzes -Xaa-Yaa-Zaa-|-(S,diacylglyceryl)Cys-, in which Xaa is hydrophobic (preferably Leu), and Yaa (Ala or Ser) and Zaa (Gly or Ala) have small, neutral side chains.</text>
        <dbReference type="EC" id="3.4.23.36"/>
    </reaction>
</comment>
<evidence type="ECO:0000256" key="1">
    <source>
        <dbReference type="ARBA" id="ARBA00006139"/>
    </source>
</evidence>
<dbReference type="NCBIfam" id="TIGR00077">
    <property type="entry name" value="lspA"/>
    <property type="match status" value="1"/>
</dbReference>
<evidence type="ECO:0000256" key="8">
    <source>
        <dbReference type="ARBA" id="ARBA00023136"/>
    </source>
</evidence>